<dbReference type="InterPro" id="IPR007867">
    <property type="entry name" value="GMC_OxRtase_C"/>
</dbReference>
<name>A0A6A6P3R3_9PEZI</name>
<sequence length="562" mass="61250">MAFIRIYEQDALLDAQQSIDYIIVGGGLVGCVIATRLAQADLSSSVLLIEAGTDPRNNEDTKTPAGALALHNSDLDWAYMSTPQKNLNGRTIYNAAGRGLSGGTNINYGAWARGDARDWNAWAKAIGDDSWNYENMLPFFRKTETHYNPKADPRQHGFDGPIHYNLASTAHPDAPFPLREQIFKAFIELGLKPIEDGNAGETEGVFELGQAWRDGKRQPAAIAYGLNGVKVLLETMVHRVLFDKTAEGTPTAIGVELVGGRKILAKKEVIVSAGAIRSTQILKLSGIGASSELQQHGIDVVVDNSDVGRNCFDHYTVFQFWKLRKPEDGLAVGPLWTNPGYLTTMPLEWCANESVPKDVLKKAFAADGVEIEDDNPYLALTHYKIILAYAPMVADWIGADIPVDGSHIATATMLQHPTSRGEVRLHSTNPIDPPLINANYCDTEVDRLILNQGTRRATTLMLETAAMKETIQGETPPRGMEPVTSNSRREVIETRVRSCGHTLFHLSGSLPMGKVVDSKFQVKGVNGLRVADASIMPSPISSPIQAPLYAVGERVAETILKG</sequence>
<dbReference type="PIRSF" id="PIRSF000137">
    <property type="entry name" value="Alcohol_oxidase"/>
    <property type="match status" value="1"/>
</dbReference>
<dbReference type="Proteomes" id="UP000799766">
    <property type="component" value="Unassembled WGS sequence"/>
</dbReference>
<reference evidence="5" key="1">
    <citation type="journal article" date="2020" name="Stud. Mycol.">
        <title>101 Dothideomycetes genomes: a test case for predicting lifestyles and emergence of pathogens.</title>
        <authorList>
            <person name="Haridas S."/>
            <person name="Albert R."/>
            <person name="Binder M."/>
            <person name="Bloem J."/>
            <person name="Labutti K."/>
            <person name="Salamov A."/>
            <person name="Andreopoulos B."/>
            <person name="Baker S."/>
            <person name="Barry K."/>
            <person name="Bills G."/>
            <person name="Bluhm B."/>
            <person name="Cannon C."/>
            <person name="Castanera R."/>
            <person name="Culley D."/>
            <person name="Daum C."/>
            <person name="Ezra D."/>
            <person name="Gonzalez J."/>
            <person name="Henrissat B."/>
            <person name="Kuo A."/>
            <person name="Liang C."/>
            <person name="Lipzen A."/>
            <person name="Lutzoni F."/>
            <person name="Magnuson J."/>
            <person name="Mondo S."/>
            <person name="Nolan M."/>
            <person name="Ohm R."/>
            <person name="Pangilinan J."/>
            <person name="Park H.-J."/>
            <person name="Ramirez L."/>
            <person name="Alfaro M."/>
            <person name="Sun H."/>
            <person name="Tritt A."/>
            <person name="Yoshinaga Y."/>
            <person name="Zwiers L.-H."/>
            <person name="Turgeon B."/>
            <person name="Goodwin S."/>
            <person name="Spatafora J."/>
            <person name="Crous P."/>
            <person name="Grigoriev I."/>
        </authorList>
    </citation>
    <scope>NUCLEOTIDE SEQUENCE</scope>
    <source>
        <strain evidence="5">ATCC 16933</strain>
    </source>
</reference>
<evidence type="ECO:0000259" key="3">
    <source>
        <dbReference type="Pfam" id="PF00732"/>
    </source>
</evidence>
<dbReference type="SUPFAM" id="SSF51905">
    <property type="entry name" value="FAD/NAD(P)-binding domain"/>
    <property type="match status" value="1"/>
</dbReference>
<dbReference type="InterPro" id="IPR000172">
    <property type="entry name" value="GMC_OxRdtase_N"/>
</dbReference>
<dbReference type="GO" id="GO:0050660">
    <property type="term" value="F:flavin adenine dinucleotide binding"/>
    <property type="evidence" value="ECO:0007669"/>
    <property type="project" value="InterPro"/>
</dbReference>
<evidence type="ECO:0000313" key="6">
    <source>
        <dbReference type="Proteomes" id="UP000799766"/>
    </source>
</evidence>
<dbReference type="Gene3D" id="3.50.50.60">
    <property type="entry name" value="FAD/NAD(P)-binding domain"/>
    <property type="match status" value="1"/>
</dbReference>
<dbReference type="Pfam" id="PF00732">
    <property type="entry name" value="GMC_oxred_N"/>
    <property type="match status" value="1"/>
</dbReference>
<dbReference type="Gene3D" id="3.30.560.10">
    <property type="entry name" value="Glucose Oxidase, domain 3"/>
    <property type="match status" value="1"/>
</dbReference>
<dbReference type="EMBL" id="MU001677">
    <property type="protein sequence ID" value="KAF2458635.1"/>
    <property type="molecule type" value="Genomic_DNA"/>
</dbReference>
<dbReference type="GO" id="GO:0016614">
    <property type="term" value="F:oxidoreductase activity, acting on CH-OH group of donors"/>
    <property type="evidence" value="ECO:0007669"/>
    <property type="project" value="InterPro"/>
</dbReference>
<evidence type="ECO:0000256" key="2">
    <source>
        <dbReference type="PIRSR" id="PIRSR000137-2"/>
    </source>
</evidence>
<evidence type="ECO:0000313" key="5">
    <source>
        <dbReference type="EMBL" id="KAF2458635.1"/>
    </source>
</evidence>
<proteinExistence type="inferred from homology"/>
<comment type="cofactor">
    <cofactor evidence="2">
        <name>FAD</name>
        <dbReference type="ChEBI" id="CHEBI:57692"/>
    </cofactor>
</comment>
<feature type="domain" description="Glucose-methanol-choline oxidoreductase C-terminal" evidence="4">
    <location>
        <begin position="417"/>
        <end position="552"/>
    </location>
</feature>
<dbReference type="InterPro" id="IPR012132">
    <property type="entry name" value="GMC_OxRdtase"/>
</dbReference>
<dbReference type="PROSITE" id="PS51257">
    <property type="entry name" value="PROKAR_LIPOPROTEIN"/>
    <property type="match status" value="1"/>
</dbReference>
<feature type="binding site" evidence="2">
    <location>
        <position position="237"/>
    </location>
    <ligand>
        <name>FAD</name>
        <dbReference type="ChEBI" id="CHEBI:57692"/>
    </ligand>
</feature>
<dbReference type="PANTHER" id="PTHR11552">
    <property type="entry name" value="GLUCOSE-METHANOL-CHOLINE GMC OXIDOREDUCTASE"/>
    <property type="match status" value="1"/>
</dbReference>
<dbReference type="InterPro" id="IPR036188">
    <property type="entry name" value="FAD/NAD-bd_sf"/>
</dbReference>
<comment type="similarity">
    <text evidence="1">Belongs to the GMC oxidoreductase family.</text>
</comment>
<evidence type="ECO:0000256" key="1">
    <source>
        <dbReference type="ARBA" id="ARBA00010790"/>
    </source>
</evidence>
<dbReference type="OrthoDB" id="269227at2759"/>
<keyword evidence="2" id="KW-0285">Flavoprotein</keyword>
<organism evidence="5 6">
    <name type="scientific">Lineolata rhizophorae</name>
    <dbReference type="NCBI Taxonomy" id="578093"/>
    <lineage>
        <taxon>Eukaryota</taxon>
        <taxon>Fungi</taxon>
        <taxon>Dikarya</taxon>
        <taxon>Ascomycota</taxon>
        <taxon>Pezizomycotina</taxon>
        <taxon>Dothideomycetes</taxon>
        <taxon>Dothideomycetes incertae sedis</taxon>
        <taxon>Lineolatales</taxon>
        <taxon>Lineolataceae</taxon>
        <taxon>Lineolata</taxon>
    </lineage>
</organism>
<accession>A0A6A6P3R3</accession>
<keyword evidence="6" id="KW-1185">Reference proteome</keyword>
<keyword evidence="2" id="KW-0274">FAD</keyword>
<evidence type="ECO:0008006" key="7">
    <source>
        <dbReference type="Google" id="ProtNLM"/>
    </source>
</evidence>
<dbReference type="SUPFAM" id="SSF54373">
    <property type="entry name" value="FAD-linked reductases, C-terminal domain"/>
    <property type="match status" value="1"/>
</dbReference>
<dbReference type="PANTHER" id="PTHR11552:SF123">
    <property type="entry name" value="GMC OXIDOREDUCTASE (AFU_ORTHOLOGUE AFUA_2G01770)-RELATED"/>
    <property type="match status" value="1"/>
</dbReference>
<protein>
    <recommendedName>
        <fullName evidence="7">Glucose-methanol-choline oxidoreductase N-terminal domain-containing protein</fullName>
    </recommendedName>
</protein>
<evidence type="ECO:0000259" key="4">
    <source>
        <dbReference type="Pfam" id="PF05199"/>
    </source>
</evidence>
<dbReference type="AlphaFoldDB" id="A0A6A6P3R3"/>
<feature type="domain" description="Glucose-methanol-choline oxidoreductase N-terminal" evidence="3">
    <location>
        <begin position="20"/>
        <end position="315"/>
    </location>
</feature>
<dbReference type="Pfam" id="PF05199">
    <property type="entry name" value="GMC_oxred_C"/>
    <property type="match status" value="1"/>
</dbReference>
<gene>
    <name evidence="5" type="ORF">BDY21DRAFT_340852</name>
</gene>